<dbReference type="InterPro" id="IPR013786">
    <property type="entry name" value="AcylCoA_DH/ox_N"/>
</dbReference>
<dbReference type="Pfam" id="PF02770">
    <property type="entry name" value="Acyl-CoA_dh_M"/>
    <property type="match status" value="1"/>
</dbReference>
<dbReference type="InterPro" id="IPR006091">
    <property type="entry name" value="Acyl-CoA_Oxase/DH_mid-dom"/>
</dbReference>
<dbReference type="Gene3D" id="1.20.140.10">
    <property type="entry name" value="Butyryl-CoA Dehydrogenase, subunit A, domain 3"/>
    <property type="match status" value="1"/>
</dbReference>
<protein>
    <submittedName>
        <fullName evidence="11">Acyl-CoA dehydrogenase family protein</fullName>
        <ecNumber evidence="11">1.-.-.-</ecNumber>
    </submittedName>
</protein>
<dbReference type="InterPro" id="IPR009100">
    <property type="entry name" value="AcylCoA_DH/oxidase_NM_dom_sf"/>
</dbReference>
<reference evidence="11 12" key="1">
    <citation type="submission" date="2024-10" db="EMBL/GenBank/DDBJ databases">
        <title>The Natural Products Discovery Center: Release of the First 8490 Sequenced Strains for Exploring Actinobacteria Biosynthetic Diversity.</title>
        <authorList>
            <person name="Kalkreuter E."/>
            <person name="Kautsar S.A."/>
            <person name="Yang D."/>
            <person name="Bader C.D."/>
            <person name="Teijaro C.N."/>
            <person name="Fluegel L."/>
            <person name="Davis C.M."/>
            <person name="Simpson J.R."/>
            <person name="Lauterbach L."/>
            <person name="Steele A.D."/>
            <person name="Gui C."/>
            <person name="Meng S."/>
            <person name="Li G."/>
            <person name="Viehrig K."/>
            <person name="Ye F."/>
            <person name="Su P."/>
            <person name="Kiefer A.F."/>
            <person name="Nichols A."/>
            <person name="Cepeda A.J."/>
            <person name="Yan W."/>
            <person name="Fan B."/>
            <person name="Jiang Y."/>
            <person name="Adhikari A."/>
            <person name="Zheng C.-J."/>
            <person name="Schuster L."/>
            <person name="Cowan T.M."/>
            <person name="Smanski M.J."/>
            <person name="Chevrette M.G."/>
            <person name="De Carvalho L.P.S."/>
            <person name="Shen B."/>
        </authorList>
    </citation>
    <scope>NUCLEOTIDE SEQUENCE [LARGE SCALE GENOMIC DNA]</scope>
    <source>
        <strain evidence="11 12">NPDC003029</strain>
    </source>
</reference>
<keyword evidence="5 7" id="KW-0274">FAD</keyword>
<keyword evidence="12" id="KW-1185">Reference proteome</keyword>
<evidence type="ECO:0000313" key="12">
    <source>
        <dbReference type="Proteomes" id="UP001601976"/>
    </source>
</evidence>
<evidence type="ECO:0000259" key="8">
    <source>
        <dbReference type="Pfam" id="PF00441"/>
    </source>
</evidence>
<comment type="similarity">
    <text evidence="2 7">Belongs to the acyl-CoA dehydrogenase family.</text>
</comment>
<evidence type="ECO:0000259" key="10">
    <source>
        <dbReference type="Pfam" id="PF02771"/>
    </source>
</evidence>
<dbReference type="GO" id="GO:0016491">
    <property type="term" value="F:oxidoreductase activity"/>
    <property type="evidence" value="ECO:0007669"/>
    <property type="project" value="UniProtKB-KW"/>
</dbReference>
<dbReference type="InterPro" id="IPR009075">
    <property type="entry name" value="AcylCo_DH/oxidase_C"/>
</dbReference>
<dbReference type="EC" id="1.-.-.-" evidence="11"/>
<dbReference type="PANTHER" id="PTHR48083:SF13">
    <property type="entry name" value="ACYL-COA DEHYDROGENASE FAMILY MEMBER 11"/>
    <property type="match status" value="1"/>
</dbReference>
<sequence length="390" mass="41958">MARYEGGPQCPAEVAGLRDRIADFVRDRVMPCETVLDRGGREAAATLRRLQDEARERGLWALPLPADLGGQGLPLLSYAHVAEAEGASDHGPAALGSAPLLDVLMLRRHGSPAVRERYLKALVAGERRTCYAMTEPDGPGTDPFLTVTRAEPGPDGRWTVTGRKWFTSGAADADLVTVLARTDGAAPDRDGLSLLLVPTGTPGFRVTRELPVWGAAGQAEFALDKAVVDADHLLGERGQALVIAAERLQLGRTLRCLRWLGQARRAFDLMRERAMTRTRSRGPLGDLQLVQQHVFEALLALRTTRPLVFEAVARLDAGLDAHVEVGLAKVAAARTLQQVADSAIQVYGAAGLGPDTPLPALFRTGRAARILDGPDELHIASVARRVLRDD</sequence>
<proteinExistence type="inferred from homology"/>
<comment type="subunit">
    <text evidence="3">Homodimer.</text>
</comment>
<dbReference type="Proteomes" id="UP001601976">
    <property type="component" value="Unassembled WGS sequence"/>
</dbReference>
<feature type="domain" description="Acyl-CoA oxidase/dehydrogenase middle" evidence="9">
    <location>
        <begin position="130"/>
        <end position="218"/>
    </location>
</feature>
<accession>A0ABW6RP01</accession>
<dbReference type="EMBL" id="JBIAPK010000014">
    <property type="protein sequence ID" value="MFF3343299.1"/>
    <property type="molecule type" value="Genomic_DNA"/>
</dbReference>
<dbReference type="InterPro" id="IPR036250">
    <property type="entry name" value="AcylCo_DH-like_C"/>
</dbReference>
<comment type="cofactor">
    <cofactor evidence="1 7">
        <name>FAD</name>
        <dbReference type="ChEBI" id="CHEBI:57692"/>
    </cofactor>
</comment>
<evidence type="ECO:0000313" key="11">
    <source>
        <dbReference type="EMBL" id="MFF3343299.1"/>
    </source>
</evidence>
<gene>
    <name evidence="11" type="ORF">ACFYWW_32165</name>
</gene>
<evidence type="ECO:0000256" key="5">
    <source>
        <dbReference type="ARBA" id="ARBA00022827"/>
    </source>
</evidence>
<dbReference type="Pfam" id="PF02771">
    <property type="entry name" value="Acyl-CoA_dh_N"/>
    <property type="match status" value="1"/>
</dbReference>
<dbReference type="InterPro" id="IPR050741">
    <property type="entry name" value="Acyl-CoA_dehydrogenase"/>
</dbReference>
<keyword evidence="6 7" id="KW-0560">Oxidoreductase</keyword>
<evidence type="ECO:0000256" key="1">
    <source>
        <dbReference type="ARBA" id="ARBA00001974"/>
    </source>
</evidence>
<feature type="domain" description="Acyl-CoA dehydrogenase/oxidase N-terminal" evidence="10">
    <location>
        <begin position="16"/>
        <end position="126"/>
    </location>
</feature>
<dbReference type="InterPro" id="IPR037069">
    <property type="entry name" value="AcylCoA_DH/ox_N_sf"/>
</dbReference>
<dbReference type="PANTHER" id="PTHR48083">
    <property type="entry name" value="MEDIUM-CHAIN SPECIFIC ACYL-COA DEHYDROGENASE, MITOCHONDRIAL-RELATED"/>
    <property type="match status" value="1"/>
</dbReference>
<evidence type="ECO:0000256" key="4">
    <source>
        <dbReference type="ARBA" id="ARBA00022630"/>
    </source>
</evidence>
<dbReference type="Pfam" id="PF00441">
    <property type="entry name" value="Acyl-CoA_dh_1"/>
    <property type="match status" value="1"/>
</dbReference>
<dbReference type="SUPFAM" id="SSF47203">
    <property type="entry name" value="Acyl-CoA dehydrogenase C-terminal domain-like"/>
    <property type="match status" value="1"/>
</dbReference>
<organism evidence="11 12">
    <name type="scientific">Streptomyces flavidovirens</name>
    <dbReference type="NCBI Taxonomy" id="67298"/>
    <lineage>
        <taxon>Bacteria</taxon>
        <taxon>Bacillati</taxon>
        <taxon>Actinomycetota</taxon>
        <taxon>Actinomycetes</taxon>
        <taxon>Kitasatosporales</taxon>
        <taxon>Streptomycetaceae</taxon>
        <taxon>Streptomyces</taxon>
    </lineage>
</organism>
<evidence type="ECO:0000259" key="9">
    <source>
        <dbReference type="Pfam" id="PF02770"/>
    </source>
</evidence>
<dbReference type="Gene3D" id="1.10.540.10">
    <property type="entry name" value="Acyl-CoA dehydrogenase/oxidase, N-terminal domain"/>
    <property type="match status" value="1"/>
</dbReference>
<evidence type="ECO:0000256" key="3">
    <source>
        <dbReference type="ARBA" id="ARBA00011738"/>
    </source>
</evidence>
<dbReference type="InterPro" id="IPR046373">
    <property type="entry name" value="Acyl-CoA_Oxase/DH_mid-dom_sf"/>
</dbReference>
<keyword evidence="4 7" id="KW-0285">Flavoprotein</keyword>
<evidence type="ECO:0000256" key="7">
    <source>
        <dbReference type="RuleBase" id="RU362125"/>
    </source>
</evidence>
<name>A0ABW6RP01_9ACTN</name>
<dbReference type="Gene3D" id="2.40.110.10">
    <property type="entry name" value="Butyryl-CoA Dehydrogenase, subunit A, domain 2"/>
    <property type="match status" value="1"/>
</dbReference>
<evidence type="ECO:0000256" key="2">
    <source>
        <dbReference type="ARBA" id="ARBA00009347"/>
    </source>
</evidence>
<dbReference type="SUPFAM" id="SSF56645">
    <property type="entry name" value="Acyl-CoA dehydrogenase NM domain-like"/>
    <property type="match status" value="1"/>
</dbReference>
<evidence type="ECO:0000256" key="6">
    <source>
        <dbReference type="ARBA" id="ARBA00023002"/>
    </source>
</evidence>
<comment type="caution">
    <text evidence="11">The sequence shown here is derived from an EMBL/GenBank/DDBJ whole genome shotgun (WGS) entry which is preliminary data.</text>
</comment>
<dbReference type="RefSeq" id="WP_387898964.1">
    <property type="nucleotide sequence ID" value="NZ_JBIAPK010000014.1"/>
</dbReference>
<feature type="domain" description="Acyl-CoA dehydrogenase/oxidase C-terminal" evidence="8">
    <location>
        <begin position="243"/>
        <end position="387"/>
    </location>
</feature>